<evidence type="ECO:0000256" key="3">
    <source>
        <dbReference type="SAM" id="MobiDB-lite"/>
    </source>
</evidence>
<dbReference type="InterPro" id="IPR050216">
    <property type="entry name" value="LRR_domain-containing"/>
</dbReference>
<gene>
    <name evidence="4" type="ORF">P8C59_001044</name>
</gene>
<feature type="compositionally biased region" description="Polar residues" evidence="3">
    <location>
        <begin position="270"/>
        <end position="281"/>
    </location>
</feature>
<dbReference type="InterPro" id="IPR003591">
    <property type="entry name" value="Leu-rich_rpt_typical-subtyp"/>
</dbReference>
<protein>
    <recommendedName>
        <fullName evidence="6">L domain-like protein</fullName>
    </recommendedName>
</protein>
<evidence type="ECO:0000313" key="5">
    <source>
        <dbReference type="Proteomes" id="UP001217918"/>
    </source>
</evidence>
<feature type="region of interest" description="Disordered" evidence="3">
    <location>
        <begin position="335"/>
        <end position="365"/>
    </location>
</feature>
<organism evidence="4 5">
    <name type="scientific">Phyllachora maydis</name>
    <dbReference type="NCBI Taxonomy" id="1825666"/>
    <lineage>
        <taxon>Eukaryota</taxon>
        <taxon>Fungi</taxon>
        <taxon>Dikarya</taxon>
        <taxon>Ascomycota</taxon>
        <taxon>Pezizomycotina</taxon>
        <taxon>Sordariomycetes</taxon>
        <taxon>Sordariomycetidae</taxon>
        <taxon>Phyllachorales</taxon>
        <taxon>Phyllachoraceae</taxon>
        <taxon>Phyllachora</taxon>
    </lineage>
</organism>
<feature type="compositionally biased region" description="Pro residues" evidence="3">
    <location>
        <begin position="98"/>
        <end position="107"/>
    </location>
</feature>
<dbReference type="EMBL" id="JAQQPM010000001">
    <property type="protein sequence ID" value="KAK2067288.1"/>
    <property type="molecule type" value="Genomic_DNA"/>
</dbReference>
<dbReference type="InterPro" id="IPR001611">
    <property type="entry name" value="Leu-rich_rpt"/>
</dbReference>
<dbReference type="InterPro" id="IPR032675">
    <property type="entry name" value="LRR_dom_sf"/>
</dbReference>
<accession>A0AAD9HXL0</accession>
<dbReference type="Gene3D" id="3.80.10.10">
    <property type="entry name" value="Ribonuclease Inhibitor"/>
    <property type="match status" value="2"/>
</dbReference>
<reference evidence="4" key="1">
    <citation type="journal article" date="2023" name="Mol. Plant Microbe Interact.">
        <title>Elucidating the Obligate Nature and Biological Capacity of an Invasive Fungal Corn Pathogen.</title>
        <authorList>
            <person name="MacCready J.S."/>
            <person name="Roggenkamp E.M."/>
            <person name="Gdanetz K."/>
            <person name="Chilvers M.I."/>
        </authorList>
    </citation>
    <scope>NUCLEOTIDE SEQUENCE</scope>
    <source>
        <strain evidence="4">PM02</strain>
    </source>
</reference>
<evidence type="ECO:0000313" key="4">
    <source>
        <dbReference type="EMBL" id="KAK2067288.1"/>
    </source>
</evidence>
<feature type="region of interest" description="Disordered" evidence="3">
    <location>
        <begin position="1"/>
        <end position="296"/>
    </location>
</feature>
<dbReference type="SMART" id="SM00369">
    <property type="entry name" value="LRR_TYP"/>
    <property type="match status" value="9"/>
</dbReference>
<dbReference type="SUPFAM" id="SSF52058">
    <property type="entry name" value="L domain-like"/>
    <property type="match status" value="2"/>
</dbReference>
<feature type="compositionally biased region" description="Low complexity" evidence="3">
    <location>
        <begin position="283"/>
        <end position="296"/>
    </location>
</feature>
<keyword evidence="2" id="KW-0677">Repeat</keyword>
<dbReference type="SMART" id="SM00364">
    <property type="entry name" value="LRR_BAC"/>
    <property type="match status" value="5"/>
</dbReference>
<keyword evidence="5" id="KW-1185">Reference proteome</keyword>
<dbReference type="Pfam" id="PF00560">
    <property type="entry name" value="LRR_1"/>
    <property type="match status" value="1"/>
</dbReference>
<dbReference type="GO" id="GO:0005737">
    <property type="term" value="C:cytoplasm"/>
    <property type="evidence" value="ECO:0007669"/>
    <property type="project" value="TreeGrafter"/>
</dbReference>
<dbReference type="PANTHER" id="PTHR48051">
    <property type="match status" value="1"/>
</dbReference>
<evidence type="ECO:0000256" key="1">
    <source>
        <dbReference type="ARBA" id="ARBA00022614"/>
    </source>
</evidence>
<feature type="compositionally biased region" description="Low complexity" evidence="3">
    <location>
        <begin position="174"/>
        <end position="215"/>
    </location>
</feature>
<dbReference type="PROSITE" id="PS51450">
    <property type="entry name" value="LRR"/>
    <property type="match status" value="2"/>
</dbReference>
<dbReference type="PANTHER" id="PTHR48051:SF27">
    <property type="entry name" value="LEUCINE-RICH REPEAT-CONTAINING PROTEIN 40"/>
    <property type="match status" value="1"/>
</dbReference>
<feature type="compositionally biased region" description="Low complexity" evidence="3">
    <location>
        <begin position="72"/>
        <end position="81"/>
    </location>
</feature>
<feature type="region of interest" description="Disordered" evidence="3">
    <location>
        <begin position="767"/>
        <end position="814"/>
    </location>
</feature>
<feature type="region of interest" description="Disordered" evidence="3">
    <location>
        <begin position="1043"/>
        <end position="1063"/>
    </location>
</feature>
<dbReference type="AlphaFoldDB" id="A0AAD9HXL0"/>
<evidence type="ECO:0008006" key="6">
    <source>
        <dbReference type="Google" id="ProtNLM"/>
    </source>
</evidence>
<keyword evidence="1" id="KW-0433">Leucine-rich repeat</keyword>
<name>A0AAD9HXL0_9PEZI</name>
<feature type="compositionally biased region" description="Low complexity" evidence="3">
    <location>
        <begin position="122"/>
        <end position="136"/>
    </location>
</feature>
<feature type="compositionally biased region" description="Acidic residues" evidence="3">
    <location>
        <begin position="1054"/>
        <end position="1063"/>
    </location>
</feature>
<proteinExistence type="predicted"/>
<comment type="caution">
    <text evidence="4">The sequence shown here is derived from an EMBL/GenBank/DDBJ whole genome shotgun (WGS) entry which is preliminary data.</text>
</comment>
<dbReference type="Proteomes" id="UP001217918">
    <property type="component" value="Unassembled WGS sequence"/>
</dbReference>
<evidence type="ECO:0000256" key="2">
    <source>
        <dbReference type="ARBA" id="ARBA00022737"/>
    </source>
</evidence>
<sequence length="1063" mass="112290">MELGQSSDQGFRCRGKLGNPHGRVSTANPTIPDDGIAIVDMDEPRQKKPTGLPRLSKLPVHSKLPLPRSTTAAAAAAAALAVRPSPSREDVKIAAGATPPPPSPPTLRKPKLRTAPSRDRLTGGPSTTPSRPETTPCRGALPSLIRSSPVHRKSKIGGAPSGVPPPAGPGRGSSGRASLAGALASSTTRSSRTGRASISRLPSMPSLPRLRSPSPGQLNGGKSASGDGARTMGAHPLRARPSLHGLFRRPSIAALDKSVSARDPGRKPSWASQGSSATSCEGGSVPSASPTSTSTGFTTVSTIETAMVAESSSRKSSAALREQIAKAKAATRSATRALGEAKQRGTLSVATTKHEQLPPRSPLIPTDTTFDFGLSSDPFNQRPDGKSPVDLLRDRLETARTSGRLNIAALGLREMPADVVDMYNRELIRAGGGAWAESVPVTRFVAADNELERIDDGVFPDIEPQSVAEREEGEGHMFAGVETLDLHGNMLISLPMGLRRLSVLTSLNLASNRLANNCLELISQLTALRDLKLGGNLLHGPLDPCFANLTKLEILDLHGNELTSLPLNFGNLGRLRILNLNENAFEALPFEILSTMPLTELSASKNQLSGTLVQDAVRTIPRLHSLDVSFNRLTHIVSPSAGSTTFSLPALQQLCACMNRLQTLPDLTCWTSLGSLSVGENNIGSVPDGFASLAKLRSADFSCNDIRVIPAEVGLMDTLAILRLSGNPLREKRFSTMDTHELKDILAQRLEPARPVAPTPDVTHAISARPVASSAGKTAGVEADGSDGDDDFATPPTSAPPSPAAPLGGRIRSNPGADWAVKPGGILDRTHTQSSSLHPVICSRVAASHTVREIRLHHNLFPALPESLFFFAETLTSLSLAHNQLVGETYLGPAEAEGLLDFPVLTELKLSNNHMTSLAPLTARLRAPRLQHLDVSVNRLARLPTAPLRDAFPALATLLAAHNQLAELGPAAIGGLRVVDASHNEIAHLDPRIGLLGGGGGLVRLEVGGNRFRVPRWNVLARGTDATLRWLRGRVPVAEMGAWRAENGERGEGEGEGEGVDGE</sequence>